<protein>
    <submittedName>
        <fullName evidence="1">Uncharacterized protein</fullName>
    </submittedName>
</protein>
<name>J9FUL2_9ZZZZ</name>
<gene>
    <name evidence="1" type="ORF">EVA_13234</name>
</gene>
<comment type="caution">
    <text evidence="1">The sequence shown here is derived from an EMBL/GenBank/DDBJ whole genome shotgun (WGS) entry which is preliminary data.</text>
</comment>
<reference evidence="1" key="1">
    <citation type="journal article" date="2012" name="PLoS ONE">
        <title>Gene sets for utilization of primary and secondary nutrition supplies in the distal gut of endangered iberian lynx.</title>
        <authorList>
            <person name="Alcaide M."/>
            <person name="Messina E."/>
            <person name="Richter M."/>
            <person name="Bargiela R."/>
            <person name="Peplies J."/>
            <person name="Huws S.A."/>
            <person name="Newbold C.J."/>
            <person name="Golyshin P.N."/>
            <person name="Simon M.A."/>
            <person name="Lopez G."/>
            <person name="Yakimov M.M."/>
            <person name="Ferrer M."/>
        </authorList>
    </citation>
    <scope>NUCLEOTIDE SEQUENCE</scope>
</reference>
<proteinExistence type="predicted"/>
<dbReference type="AlphaFoldDB" id="J9FUL2"/>
<organism evidence="1">
    <name type="scientific">gut metagenome</name>
    <dbReference type="NCBI Taxonomy" id="749906"/>
    <lineage>
        <taxon>unclassified sequences</taxon>
        <taxon>metagenomes</taxon>
        <taxon>organismal metagenomes</taxon>
    </lineage>
</organism>
<accession>J9FUL2</accession>
<sequence length="48" mass="5164">MVKSGLPTKTPKMGLITSETSDFTILEKAAPMITPTARSITLPFEIKA</sequence>
<evidence type="ECO:0000313" key="1">
    <source>
        <dbReference type="EMBL" id="EJW98661.1"/>
    </source>
</evidence>
<dbReference type="EMBL" id="AMCI01004162">
    <property type="protein sequence ID" value="EJW98661.1"/>
    <property type="molecule type" value="Genomic_DNA"/>
</dbReference>